<dbReference type="Pfam" id="PF00583">
    <property type="entry name" value="Acetyltransf_1"/>
    <property type="match status" value="1"/>
</dbReference>
<dbReference type="PANTHER" id="PTHR43877:SF1">
    <property type="entry name" value="ACETYLTRANSFERASE"/>
    <property type="match status" value="1"/>
</dbReference>
<evidence type="ECO:0000256" key="1">
    <source>
        <dbReference type="ARBA" id="ARBA00022679"/>
    </source>
</evidence>
<dbReference type="GO" id="GO:0016747">
    <property type="term" value="F:acyltransferase activity, transferring groups other than amino-acyl groups"/>
    <property type="evidence" value="ECO:0007669"/>
    <property type="project" value="InterPro"/>
</dbReference>
<keyword evidence="2" id="KW-0012">Acyltransferase</keyword>
<organism evidence="4 5">
    <name type="scientific">Rugamonas aquatica</name>
    <dbReference type="NCBI Taxonomy" id="2743357"/>
    <lineage>
        <taxon>Bacteria</taxon>
        <taxon>Pseudomonadati</taxon>
        <taxon>Pseudomonadota</taxon>
        <taxon>Betaproteobacteria</taxon>
        <taxon>Burkholderiales</taxon>
        <taxon>Oxalobacteraceae</taxon>
        <taxon>Telluria group</taxon>
        <taxon>Rugamonas</taxon>
    </lineage>
</organism>
<dbReference type="Gene3D" id="3.40.630.30">
    <property type="match status" value="1"/>
</dbReference>
<evidence type="ECO:0000313" key="5">
    <source>
        <dbReference type="Proteomes" id="UP000440498"/>
    </source>
</evidence>
<dbReference type="CDD" id="cd04301">
    <property type="entry name" value="NAT_SF"/>
    <property type="match status" value="1"/>
</dbReference>
<proteinExistence type="predicted"/>
<protein>
    <submittedName>
        <fullName evidence="4">GNAT family N-acetyltransferase</fullName>
    </submittedName>
</protein>
<dbReference type="RefSeq" id="WP_152840214.1">
    <property type="nucleotide sequence ID" value="NZ_WHUG01000010.1"/>
</dbReference>
<feature type="domain" description="N-acetyltransferase" evidence="3">
    <location>
        <begin position="2"/>
        <end position="172"/>
    </location>
</feature>
<keyword evidence="1 4" id="KW-0808">Transferase</keyword>
<evidence type="ECO:0000259" key="3">
    <source>
        <dbReference type="PROSITE" id="PS51186"/>
    </source>
</evidence>
<dbReference type="PANTHER" id="PTHR43877">
    <property type="entry name" value="AMINOALKYLPHOSPHONATE N-ACETYLTRANSFERASE-RELATED-RELATED"/>
    <property type="match status" value="1"/>
</dbReference>
<dbReference type="EMBL" id="WHUG01000010">
    <property type="protein sequence ID" value="MQA40937.1"/>
    <property type="molecule type" value="Genomic_DNA"/>
</dbReference>
<evidence type="ECO:0000256" key="2">
    <source>
        <dbReference type="ARBA" id="ARBA00023315"/>
    </source>
</evidence>
<comment type="caution">
    <text evidence="4">The sequence shown here is derived from an EMBL/GenBank/DDBJ whole genome shotgun (WGS) entry which is preliminary data.</text>
</comment>
<sequence>MPTIKQLDADGLRRHAPELAQVLRDCVLHGASVGFLLPCPLEEAQNFWLSLAPQIASGERRLFVAHGADGALCGTVQLVLGGMPNGRHRAEISKMLVHSGARRQGIAQALMEHALAVARTLGRTLLVLDTCTGFPAQAMYEKLGFAVTGVVPGYAALPDGTLGPTTFMHLPL</sequence>
<dbReference type="InterPro" id="IPR000182">
    <property type="entry name" value="GNAT_dom"/>
</dbReference>
<dbReference type="InterPro" id="IPR016181">
    <property type="entry name" value="Acyl_CoA_acyltransferase"/>
</dbReference>
<keyword evidence="5" id="KW-1185">Reference proteome</keyword>
<dbReference type="Proteomes" id="UP000440498">
    <property type="component" value="Unassembled WGS sequence"/>
</dbReference>
<evidence type="ECO:0000313" key="4">
    <source>
        <dbReference type="EMBL" id="MQA40937.1"/>
    </source>
</evidence>
<name>A0A6A7N861_9BURK</name>
<dbReference type="AlphaFoldDB" id="A0A6A7N861"/>
<accession>A0A6A7N861</accession>
<reference evidence="4 5" key="1">
    <citation type="submission" date="2019-10" db="EMBL/GenBank/DDBJ databases">
        <title>Two novel species isolated from a subtropical stream in China.</title>
        <authorList>
            <person name="Lu H."/>
        </authorList>
    </citation>
    <scope>NUCLEOTIDE SEQUENCE [LARGE SCALE GENOMIC DNA]</scope>
    <source>
        <strain evidence="4 5">FT29W</strain>
    </source>
</reference>
<dbReference type="SUPFAM" id="SSF55729">
    <property type="entry name" value="Acyl-CoA N-acyltransferases (Nat)"/>
    <property type="match status" value="1"/>
</dbReference>
<dbReference type="InterPro" id="IPR050832">
    <property type="entry name" value="Bact_Acetyltransf"/>
</dbReference>
<gene>
    <name evidence="4" type="ORF">GEV02_22620</name>
</gene>
<dbReference type="PROSITE" id="PS51186">
    <property type="entry name" value="GNAT"/>
    <property type="match status" value="1"/>
</dbReference>